<dbReference type="Proteomes" id="UP000593561">
    <property type="component" value="Unassembled WGS sequence"/>
</dbReference>
<comment type="caution">
    <text evidence="1">The sequence shown here is derived from an EMBL/GenBank/DDBJ whole genome shotgun (WGS) entry which is preliminary data.</text>
</comment>
<sequence length="96" mass="10932">MAKLAKRCLNLNGKKRPTMKQVTMELELIKASEEGNAIEGSGDEESQIDDIFESWDINPSCSMTRQQEGHGDRAMQKLLQQPQQFLFCLLCNLQLM</sequence>
<name>A0A7J8SRH6_GOSDV</name>
<dbReference type="EMBL" id="JABFAC010000011">
    <property type="protein sequence ID" value="MBA0628711.1"/>
    <property type="molecule type" value="Genomic_DNA"/>
</dbReference>
<evidence type="ECO:0000313" key="2">
    <source>
        <dbReference type="Proteomes" id="UP000593561"/>
    </source>
</evidence>
<accession>A0A7J8SRH6</accession>
<protein>
    <submittedName>
        <fullName evidence="1">Uncharacterized protein</fullName>
    </submittedName>
</protein>
<dbReference type="AlphaFoldDB" id="A0A7J8SRH6"/>
<organism evidence="1 2">
    <name type="scientific">Gossypium davidsonii</name>
    <name type="common">Davidson's cotton</name>
    <name type="synonym">Gossypium klotzschianum subsp. davidsonii</name>
    <dbReference type="NCBI Taxonomy" id="34287"/>
    <lineage>
        <taxon>Eukaryota</taxon>
        <taxon>Viridiplantae</taxon>
        <taxon>Streptophyta</taxon>
        <taxon>Embryophyta</taxon>
        <taxon>Tracheophyta</taxon>
        <taxon>Spermatophyta</taxon>
        <taxon>Magnoliopsida</taxon>
        <taxon>eudicotyledons</taxon>
        <taxon>Gunneridae</taxon>
        <taxon>Pentapetalae</taxon>
        <taxon>rosids</taxon>
        <taxon>malvids</taxon>
        <taxon>Malvales</taxon>
        <taxon>Malvaceae</taxon>
        <taxon>Malvoideae</taxon>
        <taxon>Gossypium</taxon>
    </lineage>
</organism>
<reference evidence="1 2" key="1">
    <citation type="journal article" date="2019" name="Genome Biol. Evol.">
        <title>Insights into the evolution of the New World diploid cottons (Gossypium, subgenus Houzingenia) based on genome sequencing.</title>
        <authorList>
            <person name="Grover C.E."/>
            <person name="Arick M.A. 2nd"/>
            <person name="Thrash A."/>
            <person name="Conover J.L."/>
            <person name="Sanders W.S."/>
            <person name="Peterson D.G."/>
            <person name="Frelichowski J.E."/>
            <person name="Scheffler J.A."/>
            <person name="Scheffler B.E."/>
            <person name="Wendel J.F."/>
        </authorList>
    </citation>
    <scope>NUCLEOTIDE SEQUENCE [LARGE SCALE GENOMIC DNA]</scope>
    <source>
        <strain evidence="1">27</strain>
        <tissue evidence="1">Leaf</tissue>
    </source>
</reference>
<keyword evidence="2" id="KW-1185">Reference proteome</keyword>
<gene>
    <name evidence="1" type="ORF">Godav_023384</name>
</gene>
<evidence type="ECO:0000313" key="1">
    <source>
        <dbReference type="EMBL" id="MBA0628711.1"/>
    </source>
</evidence>
<proteinExistence type="predicted"/>